<accession>A0A0A9GZH9</accession>
<dbReference type="AlphaFoldDB" id="A0A0A9GZH9"/>
<name>A0A0A9GZH9_ARUDO</name>
<reference evidence="1" key="1">
    <citation type="submission" date="2014-09" db="EMBL/GenBank/DDBJ databases">
        <authorList>
            <person name="Magalhaes I.L.F."/>
            <person name="Oliveira U."/>
            <person name="Santos F.R."/>
            <person name="Vidigal T.H.D.A."/>
            <person name="Brescovit A.D."/>
            <person name="Santos A.J."/>
        </authorList>
    </citation>
    <scope>NUCLEOTIDE SEQUENCE</scope>
    <source>
        <tissue evidence="1">Shoot tissue taken approximately 20 cm above the soil surface</tissue>
    </source>
</reference>
<evidence type="ECO:0000313" key="1">
    <source>
        <dbReference type="EMBL" id="JAE29932.1"/>
    </source>
</evidence>
<proteinExistence type="predicted"/>
<reference evidence="1" key="2">
    <citation type="journal article" date="2015" name="Data Brief">
        <title>Shoot transcriptome of the giant reed, Arundo donax.</title>
        <authorList>
            <person name="Barrero R.A."/>
            <person name="Guerrero F.D."/>
            <person name="Moolhuijzen P."/>
            <person name="Goolsby J.A."/>
            <person name="Tidwell J."/>
            <person name="Bellgard S.E."/>
            <person name="Bellgard M.I."/>
        </authorList>
    </citation>
    <scope>NUCLEOTIDE SEQUENCE</scope>
    <source>
        <tissue evidence="1">Shoot tissue taken approximately 20 cm above the soil surface</tissue>
    </source>
</reference>
<dbReference type="EMBL" id="GBRH01167964">
    <property type="protein sequence ID" value="JAE29932.1"/>
    <property type="molecule type" value="Transcribed_RNA"/>
</dbReference>
<organism evidence="1">
    <name type="scientific">Arundo donax</name>
    <name type="common">Giant reed</name>
    <name type="synonym">Donax arundinaceus</name>
    <dbReference type="NCBI Taxonomy" id="35708"/>
    <lineage>
        <taxon>Eukaryota</taxon>
        <taxon>Viridiplantae</taxon>
        <taxon>Streptophyta</taxon>
        <taxon>Embryophyta</taxon>
        <taxon>Tracheophyta</taxon>
        <taxon>Spermatophyta</taxon>
        <taxon>Magnoliopsida</taxon>
        <taxon>Liliopsida</taxon>
        <taxon>Poales</taxon>
        <taxon>Poaceae</taxon>
        <taxon>PACMAD clade</taxon>
        <taxon>Arundinoideae</taxon>
        <taxon>Arundineae</taxon>
        <taxon>Arundo</taxon>
    </lineage>
</organism>
<sequence>MILDDEAPQGPQVQFQLQASLLKEVGMSENRRRKIVNT</sequence>
<protein>
    <submittedName>
        <fullName evidence="1">Uncharacterized protein</fullName>
    </submittedName>
</protein>